<keyword evidence="3" id="KW-0285">Flavoprotein</keyword>
<dbReference type="InterPro" id="IPR036188">
    <property type="entry name" value="FAD/NAD-bd_sf"/>
</dbReference>
<evidence type="ECO:0000256" key="4">
    <source>
        <dbReference type="ARBA" id="ARBA00022827"/>
    </source>
</evidence>
<evidence type="ECO:0000256" key="3">
    <source>
        <dbReference type="ARBA" id="ARBA00022630"/>
    </source>
</evidence>
<evidence type="ECO:0000256" key="2">
    <source>
        <dbReference type="ARBA" id="ARBA00006442"/>
    </source>
</evidence>
<keyword evidence="4" id="KW-0274">FAD</keyword>
<dbReference type="InterPro" id="IPR048618">
    <property type="entry name" value="MDHAR3-like_C"/>
</dbReference>
<dbReference type="InterPro" id="IPR016156">
    <property type="entry name" value="FAD/NAD-linked_Rdtase_dimer_sf"/>
</dbReference>
<keyword evidence="11" id="KW-1185">Reference proteome</keyword>
<dbReference type="Gene3D" id="3.50.50.60">
    <property type="entry name" value="FAD/NAD(P)-binding domain"/>
    <property type="match status" value="2"/>
</dbReference>
<dbReference type="Pfam" id="PF07992">
    <property type="entry name" value="Pyr_redox_2"/>
    <property type="match status" value="1"/>
</dbReference>
<dbReference type="EC" id="1.6.5.4" evidence="7"/>
<dbReference type="SUPFAM" id="SSF55424">
    <property type="entry name" value="FAD/NAD-linked reductases, dimerisation (C-terminal) domain"/>
    <property type="match status" value="1"/>
</dbReference>
<protein>
    <recommendedName>
        <fullName evidence="7">monodehydroascorbate reductase (NADH)</fullName>
        <ecNumber evidence="7">1.6.5.4</ecNumber>
    </recommendedName>
</protein>
<evidence type="ECO:0000259" key="9">
    <source>
        <dbReference type="Pfam" id="PF21791"/>
    </source>
</evidence>
<dbReference type="EMBL" id="BRXU01000004">
    <property type="protein sequence ID" value="GLC51549.1"/>
    <property type="molecule type" value="Genomic_DNA"/>
</dbReference>
<sequence>MGVTCKIGSPTCDRQWCTVARLRLSPQKHNVPIFRQTRHFRRDCCPKARELYVEAPFSIAMTTYKIIILGGGNASGYAARTFVENGLKAGELAIVTEEPYCAYERPALSKGYLLGAARLPGFHTCVGVGGERQAPEWYTEKGITYLTSSRVAKADLANKALTLEDGEALSYEQLIIATGARPVKLTEFGVPGADLGGIHYLRDVRDADDLVAAMAAAKEAGGKAAVVGGGYIGMEVAAGLAANGLAVTIVFPEDRLLSRLLTPQLAAVYERLYDAKGVKMIKGAKVTGFDGADGKVASLKYTDASGTPQQLDSSLVVVGVGARPNVELFLGQLEMAAGGIKVDGQMATSVPGVYAIGDVAAFPLTSVATGQVAHVRQEHVTHCRTSAAQAAKAILGLSPPSYDYLPYFYSRVFALSWVFYGEAPSDATTLHFGDTDEAKCFGCLWLGAGGKLVGAFLEGGSADDAAVLKAAVAARLALPAEGLEVGSGSAVVAHLKSKL</sequence>
<dbReference type="PANTHER" id="PTHR43557:SF2">
    <property type="entry name" value="RIESKE DOMAIN-CONTAINING PROTEIN-RELATED"/>
    <property type="match status" value="1"/>
</dbReference>
<comment type="similarity">
    <text evidence="2">Belongs to the FAD-dependent oxidoreductase family.</text>
</comment>
<feature type="domain" description="FAD/NAD(P)-binding" evidence="8">
    <location>
        <begin position="64"/>
        <end position="370"/>
    </location>
</feature>
<dbReference type="PANTHER" id="PTHR43557">
    <property type="entry name" value="APOPTOSIS-INDUCING FACTOR 1"/>
    <property type="match status" value="1"/>
</dbReference>
<comment type="cofactor">
    <cofactor evidence="1">
        <name>FAD</name>
        <dbReference type="ChEBI" id="CHEBI:57692"/>
    </cofactor>
</comment>
<dbReference type="InterPro" id="IPR050446">
    <property type="entry name" value="FAD-oxidoreductase/Apoptosis"/>
</dbReference>
<evidence type="ECO:0000313" key="10">
    <source>
        <dbReference type="EMBL" id="GLC51549.1"/>
    </source>
</evidence>
<evidence type="ECO:0000259" key="8">
    <source>
        <dbReference type="Pfam" id="PF07992"/>
    </source>
</evidence>
<evidence type="ECO:0000256" key="5">
    <source>
        <dbReference type="ARBA" id="ARBA00023002"/>
    </source>
</evidence>
<dbReference type="PRINTS" id="PR00411">
    <property type="entry name" value="PNDRDTASEI"/>
</dbReference>
<dbReference type="GO" id="GO:0016656">
    <property type="term" value="F:monodehydroascorbate reductase (NADH) activity"/>
    <property type="evidence" value="ECO:0007669"/>
    <property type="project" value="UniProtKB-EC"/>
</dbReference>
<name>A0A9W6BGD1_9CHLO</name>
<evidence type="ECO:0000256" key="1">
    <source>
        <dbReference type="ARBA" id="ARBA00001974"/>
    </source>
</evidence>
<dbReference type="InterPro" id="IPR023753">
    <property type="entry name" value="FAD/NAD-binding_dom"/>
</dbReference>
<comment type="caution">
    <text evidence="10">The sequence shown here is derived from an EMBL/GenBank/DDBJ whole genome shotgun (WGS) entry which is preliminary data.</text>
</comment>
<gene>
    <name evidence="10" type="primary">PLEST004856</name>
    <name evidence="10" type="ORF">PLESTB_000514300</name>
</gene>
<dbReference type="SUPFAM" id="SSF51905">
    <property type="entry name" value="FAD/NAD(P)-binding domain"/>
    <property type="match status" value="1"/>
</dbReference>
<keyword evidence="5" id="KW-0560">Oxidoreductase</keyword>
<evidence type="ECO:0000256" key="6">
    <source>
        <dbReference type="ARBA" id="ARBA00023027"/>
    </source>
</evidence>
<reference evidence="10 11" key="1">
    <citation type="journal article" date="2023" name="Commun. Biol.">
        <title>Reorganization of the ancestral sex-determining regions during the evolution of trioecy in Pleodorina starrii.</title>
        <authorList>
            <person name="Takahashi K."/>
            <person name="Suzuki S."/>
            <person name="Kawai-Toyooka H."/>
            <person name="Yamamoto K."/>
            <person name="Hamaji T."/>
            <person name="Ootsuki R."/>
            <person name="Yamaguchi H."/>
            <person name="Kawachi M."/>
            <person name="Higashiyama T."/>
            <person name="Nozaki H."/>
        </authorList>
    </citation>
    <scope>NUCLEOTIDE SEQUENCE [LARGE SCALE GENOMIC DNA]</scope>
    <source>
        <strain evidence="10 11">NIES-4479</strain>
    </source>
</reference>
<evidence type="ECO:0000313" key="11">
    <source>
        <dbReference type="Proteomes" id="UP001165080"/>
    </source>
</evidence>
<keyword evidence="6" id="KW-0520">NAD</keyword>
<dbReference type="PRINTS" id="PR00368">
    <property type="entry name" value="FADPNR"/>
</dbReference>
<dbReference type="GO" id="GO:0005737">
    <property type="term" value="C:cytoplasm"/>
    <property type="evidence" value="ECO:0007669"/>
    <property type="project" value="TreeGrafter"/>
</dbReference>
<accession>A0A9W6BGD1</accession>
<dbReference type="Proteomes" id="UP001165080">
    <property type="component" value="Unassembled WGS sequence"/>
</dbReference>
<organism evidence="10 11">
    <name type="scientific">Pleodorina starrii</name>
    <dbReference type="NCBI Taxonomy" id="330485"/>
    <lineage>
        <taxon>Eukaryota</taxon>
        <taxon>Viridiplantae</taxon>
        <taxon>Chlorophyta</taxon>
        <taxon>core chlorophytes</taxon>
        <taxon>Chlorophyceae</taxon>
        <taxon>CS clade</taxon>
        <taxon>Chlamydomonadales</taxon>
        <taxon>Volvocaceae</taxon>
        <taxon>Pleodorina</taxon>
    </lineage>
</organism>
<dbReference type="OrthoDB" id="432169at2759"/>
<proteinExistence type="inferred from homology"/>
<dbReference type="AlphaFoldDB" id="A0A9W6BGD1"/>
<feature type="domain" description="Monodehydroascorbate reductase 3-like C-terminal" evidence="9">
    <location>
        <begin position="405"/>
        <end position="475"/>
    </location>
</feature>
<evidence type="ECO:0000256" key="7">
    <source>
        <dbReference type="ARBA" id="ARBA00038920"/>
    </source>
</evidence>
<dbReference type="Pfam" id="PF21791">
    <property type="entry name" value="MDHAR3-like_C"/>
    <property type="match status" value="1"/>
</dbReference>
<dbReference type="Gene3D" id="3.30.390.30">
    <property type="match status" value="1"/>
</dbReference>